<sequence>MPSFNQIEVDNHELAQIWQWNATVPPTIKRCIQDIVLDQMVKDPSRPAVQSWDGELSYGELDRLSLQLAVQLADLGVTVGTLVPLCFEKSMWTVVGVLGILRAGGGFVLTDPQQPEARLRTITTEVDAKIVLTSEKQAELGARIAPGSKIVAVGPKLRDSTVEVDATKLPKVPGTSTLYVIFTSGSTGKPKGVVISHENYTSGALPRADAVGYRAHSRVLDFASYAFDVSIDCMLATLSQGGCICVPSDEQRVNDLPGAIRSMNVNMAHMTPSVARVLPIDILSSLDVLGLGGESVSAGDAAIWGEKTNVVIAYGPSECTVGCTINNSITPGRSYTSIGKGCGGLTWIVDPDNHNVLLPVGAVGELLIEGPLVGVGYINEPEKTKEVFIENPTWLTVGSKNAPGRKGRLYKTGDLVKYDPDGSGEIVFAGRKDRQVKLRGQRVELAEIEHHLRSRLPPDTSVAAEVITPGGKDKEPTLVAFIAEAGQKESDDIDPTTSFSPALCKSLAEMDEGLATELPVYMVPAAYIPLRQMPQLVSCKLDRKRLQEIGLGMTHQQLAKFRAKVAEKQAPKTDMEKDLQRIWIKLFGADIDIGANDNFFALGADSLKAMKLVAVARSEGISLTVADIFTHPVLSRMALVAGRVGTDAEVAITEFSLLDAGWEAEKAREEGAKLCGIDASSVEDMYPCTPLQEGLMALSAKISEAYVAQRVVDLKDLETVHRLKAAFEAVAADCPIMRTRIVQVPGRGLTQVVVKGSMPWSSSTDLEEYLVRDRDLSMGLGEPLARFADINDEKTGKVHLVLTMHHALYDGWSMPLVIGRVNKAYHGLKAEGPTPFKSFIKYLCGADRAVSEAYWKENMQGASGRQFPTLPSPGYQTQTDSLLEKYVTLEGSSTSSTTIATAIRAAWALVSSQYLGSDDIVFGETLTGRNAPIAGIEEIEGPLITTVPLRVRVNRETRISDFLQNIHDQAILRIPHEHFGLQNIRRLSPEAREACELRTGLVLHPNVEEVPANTEDNPANGFVPADDDQAAREALKFNSYALMLVCSLGPKGFLTMASFDSKCVDVPQMEKVLAVFARTVQQLYENPTGQIGELQFVSEEDRTDLWRLSNSAPHSIAQSSTWIVDPDDAERLLPVGAIGELLIEQDEESDLPLIKNPSWLSAGCKDSPGREALLYKTGMLARYNSKGSIVFKGRKDGVVKPKVLVEAKQEKTQKPLTITPREQELLKLWVRVLGISEEEIGFNDSFFELGGDSIAAMKLVSEARMESLELTVAQVFKHRTLSDMAKIVESTKVTEVIVEAAAPFSALDVPDVDKFLTESILPLLPQNSAKIVDVLPTRPLQEIAVNGTVQLPRYSARYELFYLDAGVNKERLFKSCRELVTRNEILRTVFVYHAEQCYGVVLEDLKIEISEHVAEGDLVAFSEKQCDIDIETEMPLGSAFVKFLFVQGEGEKSCLIFRISHAQYDEICLPPLLHQLSALYEERPVPEAIPFSKFVYHVLKETIPQSIPYWRNLLQGSTLSVLKPSEELTTRKAIAINKTFDISARSKEITIATLPTAAWALCLARRLGVRDVVFGEVVSGRNINLPNCDTVMGPCWQYIPCRIKFEADWTVTDLLHVVQQQHIESTQHEGMGLQEIVKNCTDWPSSVDWFDSVVHQDVEHVENLAFLGANSRMDTIYPHLEPLREWKIQAFPKGDTICLEVITFEPWAETATSVLNELGEIMEQLVNRPQSALFA</sequence>
<dbReference type="Gene3D" id="3.40.50.12780">
    <property type="entry name" value="N-terminal domain of ligase-like"/>
    <property type="match status" value="1"/>
</dbReference>
<protein>
    <recommendedName>
        <fullName evidence="5">Carrier domain-containing protein</fullName>
    </recommendedName>
</protein>
<dbReference type="GO" id="GO:0043041">
    <property type="term" value="P:amino acid activation for nonribosomal peptide biosynthetic process"/>
    <property type="evidence" value="ECO:0007669"/>
    <property type="project" value="TreeGrafter"/>
</dbReference>
<dbReference type="PANTHER" id="PTHR45527:SF3">
    <property type="entry name" value="SIDEROPHORE SYNTHETASE (EUROFUNG)"/>
    <property type="match status" value="1"/>
</dbReference>
<dbReference type="Gene3D" id="3.30.559.10">
    <property type="entry name" value="Chloramphenicol acetyltransferase-like domain"/>
    <property type="match status" value="2"/>
</dbReference>
<accession>A0A9N9KLA2</accession>
<dbReference type="InterPro" id="IPR045851">
    <property type="entry name" value="AMP-bd_C_sf"/>
</dbReference>
<evidence type="ECO:0000256" key="3">
    <source>
        <dbReference type="ARBA" id="ARBA00022598"/>
    </source>
</evidence>
<dbReference type="GO" id="GO:0044550">
    <property type="term" value="P:secondary metabolite biosynthetic process"/>
    <property type="evidence" value="ECO:0007669"/>
    <property type="project" value="TreeGrafter"/>
</dbReference>
<dbReference type="GO" id="GO:0031177">
    <property type="term" value="F:phosphopantetheine binding"/>
    <property type="evidence" value="ECO:0007669"/>
    <property type="project" value="InterPro"/>
</dbReference>
<dbReference type="PANTHER" id="PTHR45527">
    <property type="entry name" value="NONRIBOSOMAL PEPTIDE SYNTHETASE"/>
    <property type="match status" value="1"/>
</dbReference>
<dbReference type="Gene3D" id="3.30.300.30">
    <property type="match status" value="1"/>
</dbReference>
<dbReference type="PROSITE" id="PS50075">
    <property type="entry name" value="CARRIER"/>
    <property type="match status" value="2"/>
</dbReference>
<dbReference type="SUPFAM" id="SSF47336">
    <property type="entry name" value="ACP-like"/>
    <property type="match status" value="2"/>
</dbReference>
<keyword evidence="3" id="KW-0436">Ligase</keyword>
<dbReference type="Gene3D" id="1.10.1200.10">
    <property type="entry name" value="ACP-like"/>
    <property type="match status" value="2"/>
</dbReference>
<dbReference type="CDD" id="cd05918">
    <property type="entry name" value="A_NRPS_SidN3_like"/>
    <property type="match status" value="1"/>
</dbReference>
<dbReference type="InterPro" id="IPR006162">
    <property type="entry name" value="Ppantetheine_attach_site"/>
</dbReference>
<dbReference type="SUPFAM" id="SSF52777">
    <property type="entry name" value="CoA-dependent acyltransferases"/>
    <property type="match status" value="4"/>
</dbReference>
<dbReference type="CDD" id="cd19545">
    <property type="entry name" value="FUM14_C_NRPS-like"/>
    <property type="match status" value="1"/>
</dbReference>
<dbReference type="InterPro" id="IPR000873">
    <property type="entry name" value="AMP-dep_synth/lig_dom"/>
</dbReference>
<feature type="domain" description="Carrier" evidence="5">
    <location>
        <begin position="570"/>
        <end position="645"/>
    </location>
</feature>
<dbReference type="SMART" id="SM00823">
    <property type="entry name" value="PKS_PP"/>
    <property type="match status" value="2"/>
</dbReference>
<comment type="similarity">
    <text evidence="4">Belongs to the NRP synthetase family.</text>
</comment>
<keyword evidence="1" id="KW-0596">Phosphopantetheine</keyword>
<dbReference type="InterPro" id="IPR009081">
    <property type="entry name" value="PP-bd_ACP"/>
</dbReference>
<dbReference type="CDD" id="cd19542">
    <property type="entry name" value="CT_NRPS-like"/>
    <property type="match status" value="1"/>
</dbReference>
<evidence type="ECO:0000313" key="6">
    <source>
        <dbReference type="EMBL" id="CAG8949068.1"/>
    </source>
</evidence>
<dbReference type="OrthoDB" id="416786at2759"/>
<keyword evidence="2" id="KW-0597">Phosphoprotein</keyword>
<dbReference type="InterPro" id="IPR036736">
    <property type="entry name" value="ACP-like_sf"/>
</dbReference>
<dbReference type="InterPro" id="IPR020845">
    <property type="entry name" value="AMP-binding_CS"/>
</dbReference>
<keyword evidence="7" id="KW-1185">Reference proteome</keyword>
<evidence type="ECO:0000256" key="4">
    <source>
        <dbReference type="ARBA" id="ARBA00029454"/>
    </source>
</evidence>
<dbReference type="Gene3D" id="2.30.38.10">
    <property type="entry name" value="Luciferase, Domain 3"/>
    <property type="match status" value="1"/>
</dbReference>
<dbReference type="InterPro" id="IPR023213">
    <property type="entry name" value="CAT-like_dom_sf"/>
</dbReference>
<proteinExistence type="inferred from homology"/>
<gene>
    <name evidence="6" type="ORF">HYFRA_00002197</name>
</gene>
<dbReference type="Pfam" id="PF00550">
    <property type="entry name" value="PP-binding"/>
    <property type="match status" value="2"/>
</dbReference>
<dbReference type="FunFam" id="3.30.300.30:FF:000015">
    <property type="entry name" value="Nonribosomal peptide synthase SidD"/>
    <property type="match status" value="1"/>
</dbReference>
<evidence type="ECO:0000313" key="7">
    <source>
        <dbReference type="Proteomes" id="UP000696280"/>
    </source>
</evidence>
<dbReference type="FunFam" id="3.40.50.12780:FF:000014">
    <property type="entry name" value="Nonribosomal peptide synthetase 1"/>
    <property type="match status" value="1"/>
</dbReference>
<feature type="domain" description="Carrier" evidence="5">
    <location>
        <begin position="1216"/>
        <end position="1292"/>
    </location>
</feature>
<name>A0A9N9KLA2_9HELO</name>
<dbReference type="InterPro" id="IPR042099">
    <property type="entry name" value="ANL_N_sf"/>
</dbReference>
<dbReference type="SUPFAM" id="SSF56801">
    <property type="entry name" value="Acetyl-CoA synthetase-like"/>
    <property type="match status" value="2"/>
</dbReference>
<evidence type="ECO:0000256" key="2">
    <source>
        <dbReference type="ARBA" id="ARBA00022553"/>
    </source>
</evidence>
<organism evidence="6 7">
    <name type="scientific">Hymenoscyphus fraxineus</name>
    <dbReference type="NCBI Taxonomy" id="746836"/>
    <lineage>
        <taxon>Eukaryota</taxon>
        <taxon>Fungi</taxon>
        <taxon>Dikarya</taxon>
        <taxon>Ascomycota</taxon>
        <taxon>Pezizomycotina</taxon>
        <taxon>Leotiomycetes</taxon>
        <taxon>Helotiales</taxon>
        <taxon>Helotiaceae</taxon>
        <taxon>Hymenoscyphus</taxon>
    </lineage>
</organism>
<dbReference type="FunFam" id="1.10.1200.10:FF:000005">
    <property type="entry name" value="Nonribosomal peptide synthetase 1"/>
    <property type="match status" value="2"/>
</dbReference>
<dbReference type="PROSITE" id="PS00012">
    <property type="entry name" value="PHOSPHOPANTETHEINE"/>
    <property type="match status" value="1"/>
</dbReference>
<dbReference type="EMBL" id="CAJVRL010000001">
    <property type="protein sequence ID" value="CAG8949068.1"/>
    <property type="molecule type" value="Genomic_DNA"/>
</dbReference>
<dbReference type="NCBIfam" id="TIGR01733">
    <property type="entry name" value="AA-adenyl-dom"/>
    <property type="match status" value="1"/>
</dbReference>
<dbReference type="GO" id="GO:0005737">
    <property type="term" value="C:cytoplasm"/>
    <property type="evidence" value="ECO:0007669"/>
    <property type="project" value="TreeGrafter"/>
</dbReference>
<dbReference type="Pfam" id="PF00668">
    <property type="entry name" value="Condensation"/>
    <property type="match status" value="2"/>
</dbReference>
<dbReference type="PROSITE" id="PS00455">
    <property type="entry name" value="AMP_BINDING"/>
    <property type="match status" value="1"/>
</dbReference>
<dbReference type="InterPro" id="IPR001242">
    <property type="entry name" value="Condensation_dom"/>
</dbReference>
<dbReference type="GO" id="GO:0016874">
    <property type="term" value="F:ligase activity"/>
    <property type="evidence" value="ECO:0007669"/>
    <property type="project" value="UniProtKB-KW"/>
</dbReference>
<dbReference type="Proteomes" id="UP000696280">
    <property type="component" value="Unassembled WGS sequence"/>
</dbReference>
<dbReference type="InterPro" id="IPR020806">
    <property type="entry name" value="PKS_PP-bd"/>
</dbReference>
<comment type="caution">
    <text evidence="6">The sequence shown here is derived from an EMBL/GenBank/DDBJ whole genome shotgun (WGS) entry which is preliminary data.</text>
</comment>
<evidence type="ECO:0000259" key="5">
    <source>
        <dbReference type="PROSITE" id="PS50075"/>
    </source>
</evidence>
<reference evidence="6" key="1">
    <citation type="submission" date="2021-07" db="EMBL/GenBank/DDBJ databases">
        <authorList>
            <person name="Durling M."/>
        </authorList>
    </citation>
    <scope>NUCLEOTIDE SEQUENCE</scope>
</reference>
<dbReference type="Pfam" id="PF00501">
    <property type="entry name" value="AMP-binding"/>
    <property type="match status" value="1"/>
</dbReference>
<evidence type="ECO:0000256" key="1">
    <source>
        <dbReference type="ARBA" id="ARBA00022450"/>
    </source>
</evidence>
<dbReference type="InterPro" id="IPR010071">
    <property type="entry name" value="AA_adenyl_dom"/>
</dbReference>
<dbReference type="FunFam" id="3.30.559.30:FF:000003">
    <property type="entry name" value="Nonribosomal peptide synthase SidD"/>
    <property type="match status" value="1"/>
</dbReference>
<dbReference type="Gene3D" id="3.30.559.30">
    <property type="entry name" value="Nonribosomal peptide synthetase, condensation domain"/>
    <property type="match status" value="2"/>
</dbReference>